<evidence type="ECO:0000259" key="2">
    <source>
        <dbReference type="Pfam" id="PF02517"/>
    </source>
</evidence>
<feature type="transmembrane region" description="Helical" evidence="1">
    <location>
        <begin position="228"/>
        <end position="248"/>
    </location>
</feature>
<evidence type="ECO:0000313" key="4">
    <source>
        <dbReference type="Proteomes" id="UP001425155"/>
    </source>
</evidence>
<feature type="transmembrane region" description="Helical" evidence="1">
    <location>
        <begin position="165"/>
        <end position="182"/>
    </location>
</feature>
<keyword evidence="1" id="KW-0812">Transmembrane</keyword>
<evidence type="ECO:0000256" key="1">
    <source>
        <dbReference type="SAM" id="Phobius"/>
    </source>
</evidence>
<keyword evidence="3" id="KW-0378">Hydrolase</keyword>
<name>A0ABU9W461_9MICO</name>
<dbReference type="RefSeq" id="WP_342112452.1">
    <property type="nucleotide sequence ID" value="NZ_JBCAUN010000001.1"/>
</dbReference>
<feature type="transmembrane region" description="Helical" evidence="1">
    <location>
        <begin position="255"/>
        <end position="275"/>
    </location>
</feature>
<dbReference type="EC" id="3.4.-.-" evidence="3"/>
<feature type="transmembrane region" description="Helical" evidence="1">
    <location>
        <begin position="62"/>
        <end position="87"/>
    </location>
</feature>
<dbReference type="InterPro" id="IPR003675">
    <property type="entry name" value="Rce1/LyrA-like_dom"/>
</dbReference>
<dbReference type="Proteomes" id="UP001425155">
    <property type="component" value="Unassembled WGS sequence"/>
</dbReference>
<proteinExistence type="predicted"/>
<protein>
    <submittedName>
        <fullName evidence="3">CPBP family glutamic-type intramembrane protease</fullName>
        <ecNumber evidence="3">3.4.-.-</ecNumber>
    </submittedName>
</protein>
<comment type="caution">
    <text evidence="3">The sequence shown here is derived from an EMBL/GenBank/DDBJ whole genome shotgun (WGS) entry which is preliminary data.</text>
</comment>
<accession>A0ABU9W461</accession>
<feature type="transmembrane region" description="Helical" evidence="1">
    <location>
        <begin position="203"/>
        <end position="222"/>
    </location>
</feature>
<organism evidence="3 4">
    <name type="scientific">Leifsonia stereocauli</name>
    <dbReference type="NCBI Taxonomy" id="3134136"/>
    <lineage>
        <taxon>Bacteria</taxon>
        <taxon>Bacillati</taxon>
        <taxon>Actinomycetota</taxon>
        <taxon>Actinomycetes</taxon>
        <taxon>Micrococcales</taxon>
        <taxon>Microbacteriaceae</taxon>
        <taxon>Leifsonia</taxon>
    </lineage>
</organism>
<dbReference type="GO" id="GO:0006508">
    <property type="term" value="P:proteolysis"/>
    <property type="evidence" value="ECO:0007669"/>
    <property type="project" value="UniProtKB-KW"/>
</dbReference>
<gene>
    <name evidence="3" type="ORF">WJX64_05305</name>
</gene>
<keyword evidence="3" id="KW-0645">Protease</keyword>
<dbReference type="Pfam" id="PF02517">
    <property type="entry name" value="Rce1-like"/>
    <property type="match status" value="1"/>
</dbReference>
<feature type="transmembrane region" description="Helical" evidence="1">
    <location>
        <begin position="139"/>
        <end position="159"/>
    </location>
</feature>
<evidence type="ECO:0000313" key="3">
    <source>
        <dbReference type="EMBL" id="MEN1945956.1"/>
    </source>
</evidence>
<reference evidence="3 4" key="1">
    <citation type="submission" date="2024-03" db="EMBL/GenBank/DDBJ databases">
        <title>YIM 134122 draft genome.</title>
        <authorList>
            <person name="Zuo S."/>
            <person name="Xiong L."/>
        </authorList>
    </citation>
    <scope>NUCLEOTIDE SEQUENCE [LARGE SCALE GENOMIC DNA]</scope>
    <source>
        <strain evidence="3 4">YIM 134122</strain>
    </source>
</reference>
<dbReference type="GO" id="GO:0008233">
    <property type="term" value="F:peptidase activity"/>
    <property type="evidence" value="ECO:0007669"/>
    <property type="project" value="UniProtKB-KW"/>
</dbReference>
<dbReference type="EMBL" id="JBCLVG010000001">
    <property type="protein sequence ID" value="MEN1945956.1"/>
    <property type="molecule type" value="Genomic_DNA"/>
</dbReference>
<feature type="transmembrane region" description="Helical" evidence="1">
    <location>
        <begin position="107"/>
        <end position="127"/>
    </location>
</feature>
<keyword evidence="1" id="KW-1133">Transmembrane helix</keyword>
<sequence length="324" mass="35243">MPKLARGSGQVAAPLDALVCKVLGTRRGGRDVRVASPITELNGVAMTEQSSGWKRFWDRGGFWRAVLLAAVYLGVYELIGFLLGLVFTDDMRGEKGGATDVFLDTALPIIITSVLLVLFAASVGWLRELFARQKLPGRRWMWIALIVVLLINVAALLSIDYAKAGLPLVFTWLLTGLFVGFVEELVTRGFVVNMMRKAGHREIAVAVASAGIFAALHFTNLFTSTQGLGVTLLQIVYTFAFGICMYLILRVTRTLIAPMLVHASTDPTILLHGTYPSDSLLGLLPTLSTYIVIATGFILLIVLAISERRRAKENAVPRPIGVTA</sequence>
<feature type="transmembrane region" description="Helical" evidence="1">
    <location>
        <begin position="287"/>
        <end position="305"/>
    </location>
</feature>
<keyword evidence="1" id="KW-0472">Membrane</keyword>
<feature type="domain" description="CAAX prenyl protease 2/Lysostaphin resistance protein A-like" evidence="2">
    <location>
        <begin position="168"/>
        <end position="266"/>
    </location>
</feature>
<keyword evidence="4" id="KW-1185">Reference proteome</keyword>